<protein>
    <recommendedName>
        <fullName evidence="3">Sulfotransferase</fullName>
    </recommendedName>
</protein>
<dbReference type="EMBL" id="JALLPJ020000933">
    <property type="protein sequence ID" value="KAL3779433.1"/>
    <property type="molecule type" value="Genomic_DNA"/>
</dbReference>
<dbReference type="AlphaFoldDB" id="A0ABD3NVL1"/>
<evidence type="ECO:0000313" key="1">
    <source>
        <dbReference type="EMBL" id="KAL3779433.1"/>
    </source>
</evidence>
<evidence type="ECO:0000313" key="2">
    <source>
        <dbReference type="Proteomes" id="UP001530400"/>
    </source>
</evidence>
<organism evidence="1 2">
    <name type="scientific">Cyclotella atomus</name>
    <dbReference type="NCBI Taxonomy" id="382360"/>
    <lineage>
        <taxon>Eukaryota</taxon>
        <taxon>Sar</taxon>
        <taxon>Stramenopiles</taxon>
        <taxon>Ochrophyta</taxon>
        <taxon>Bacillariophyta</taxon>
        <taxon>Coscinodiscophyceae</taxon>
        <taxon>Thalassiosirophycidae</taxon>
        <taxon>Stephanodiscales</taxon>
        <taxon>Stephanodiscaceae</taxon>
        <taxon>Cyclotella</taxon>
    </lineage>
</organism>
<dbReference type="Gene3D" id="3.40.50.300">
    <property type="entry name" value="P-loop containing nucleotide triphosphate hydrolases"/>
    <property type="match status" value="1"/>
</dbReference>
<dbReference type="InterPro" id="IPR027417">
    <property type="entry name" value="P-loop_NTPase"/>
</dbReference>
<sequence>MAHGIPSSNVSKTLLILCLLYFVNYYSIHHQALVSLEHHHDDFSPPNRESNLNVTAVTSRRFHQRRKFRQLNVSEFPYKCGILLFYHIPCTGGASISRWFRNKLGPTNSFEYFTQWGRNQTQRDAFANKMEGQLQKPFGPNDWRLSQAHGCSLLPIEDESNLYKWRDAVESQGCKFILTTVVRDPLSHTISQLKMRQYAEMKEMKNQGEELAIPMTEWLAQLGTRNRTAPRLWSTQLDYFLFNCWDKNLDLNNTMTREEKVTRGIQLLRNHFDFVSYQNHNLFVELITKLTGSIFVQLRPSNQHILEINFTTQELDLMKQKIHENGDAEWINAIRHVYDGHLSYLF</sequence>
<name>A0ABD3NVL1_9STRA</name>
<dbReference type="Proteomes" id="UP001530400">
    <property type="component" value="Unassembled WGS sequence"/>
</dbReference>
<accession>A0ABD3NVL1</accession>
<proteinExistence type="predicted"/>
<evidence type="ECO:0008006" key="3">
    <source>
        <dbReference type="Google" id="ProtNLM"/>
    </source>
</evidence>
<reference evidence="1 2" key="1">
    <citation type="submission" date="2024-10" db="EMBL/GenBank/DDBJ databases">
        <title>Updated reference genomes for cyclostephanoid diatoms.</title>
        <authorList>
            <person name="Roberts W.R."/>
            <person name="Alverson A.J."/>
        </authorList>
    </citation>
    <scope>NUCLEOTIDE SEQUENCE [LARGE SCALE GENOMIC DNA]</scope>
    <source>
        <strain evidence="1 2">AJA010-31</strain>
    </source>
</reference>
<gene>
    <name evidence="1" type="ORF">ACHAWO_000159</name>
</gene>
<comment type="caution">
    <text evidence="1">The sequence shown here is derived from an EMBL/GenBank/DDBJ whole genome shotgun (WGS) entry which is preliminary data.</text>
</comment>
<keyword evidence="2" id="KW-1185">Reference proteome</keyword>